<dbReference type="InterPro" id="IPR056823">
    <property type="entry name" value="TEN-like_YD-shell"/>
</dbReference>
<evidence type="ECO:0000259" key="4">
    <source>
        <dbReference type="Pfam" id="PF25023"/>
    </source>
</evidence>
<evidence type="ECO:0000256" key="1">
    <source>
        <dbReference type="ARBA" id="ARBA00022737"/>
    </source>
</evidence>
<accession>A0ABX8HL12</accession>
<feature type="transmembrane region" description="Helical" evidence="3">
    <location>
        <begin position="1411"/>
        <end position="1433"/>
    </location>
</feature>
<evidence type="ECO:0000256" key="2">
    <source>
        <dbReference type="SAM" id="MobiDB-lite"/>
    </source>
</evidence>
<organism evidence="5 6">
    <name type="scientific">Pseudomonas lijiangensis</name>
    <dbReference type="NCBI Taxonomy" id="2995658"/>
    <lineage>
        <taxon>Bacteria</taxon>
        <taxon>Pseudomonadati</taxon>
        <taxon>Pseudomonadota</taxon>
        <taxon>Gammaproteobacteria</taxon>
        <taxon>Pseudomonadales</taxon>
        <taxon>Pseudomonadaceae</taxon>
        <taxon>Pseudomonas</taxon>
    </lineage>
</organism>
<feature type="compositionally biased region" description="Polar residues" evidence="2">
    <location>
        <begin position="1578"/>
        <end position="1595"/>
    </location>
</feature>
<dbReference type="InterPro" id="IPR022385">
    <property type="entry name" value="Rhs_assc_core"/>
</dbReference>
<protein>
    <submittedName>
        <fullName evidence="5">Sugar-binding protein</fullName>
    </submittedName>
</protein>
<keyword evidence="3" id="KW-1133">Transmembrane helix</keyword>
<feature type="region of interest" description="Disordered" evidence="2">
    <location>
        <begin position="1550"/>
        <end position="1606"/>
    </location>
</feature>
<dbReference type="Proteomes" id="UP000683401">
    <property type="component" value="Chromosome"/>
</dbReference>
<dbReference type="Pfam" id="PF05593">
    <property type="entry name" value="RHS_repeat"/>
    <property type="match status" value="1"/>
</dbReference>
<evidence type="ECO:0000313" key="5">
    <source>
        <dbReference type="EMBL" id="QWU81227.1"/>
    </source>
</evidence>
<keyword evidence="3" id="KW-0812">Transmembrane</keyword>
<dbReference type="Pfam" id="PF25023">
    <property type="entry name" value="TEN_YD-shell"/>
    <property type="match status" value="1"/>
</dbReference>
<dbReference type="EMBL" id="CP076668">
    <property type="protein sequence ID" value="QWU81227.1"/>
    <property type="molecule type" value="Genomic_DNA"/>
</dbReference>
<feature type="transmembrane region" description="Helical" evidence="3">
    <location>
        <begin position="1380"/>
        <end position="1404"/>
    </location>
</feature>
<evidence type="ECO:0000313" key="6">
    <source>
        <dbReference type="Proteomes" id="UP000683401"/>
    </source>
</evidence>
<reference evidence="6" key="1">
    <citation type="submission" date="2021-06" db="EMBL/GenBank/DDBJ databases">
        <title>Identification of Pseudomonas cichorii causing bacterial leaf black spot of flue-cured tobacco, a new disease in China.</title>
        <authorList>
            <person name="Lu C.-H."/>
        </authorList>
    </citation>
    <scope>NUCLEOTIDE SEQUENCE [LARGE SCALE GENOMIC DNA]</scope>
    <source>
        <strain evidence="6">LJ2</strain>
    </source>
</reference>
<feature type="transmembrane region" description="Helical" evidence="3">
    <location>
        <begin position="1445"/>
        <end position="1463"/>
    </location>
</feature>
<dbReference type="InterPro" id="IPR050708">
    <property type="entry name" value="T6SS_VgrG/RHS"/>
</dbReference>
<keyword evidence="6" id="KW-1185">Reference proteome</keyword>
<gene>
    <name evidence="5" type="ORF">KQP88_14220</name>
</gene>
<keyword evidence="1" id="KW-0677">Repeat</keyword>
<dbReference type="NCBIfam" id="TIGR01643">
    <property type="entry name" value="YD_repeat_2x"/>
    <property type="match status" value="2"/>
</dbReference>
<dbReference type="PANTHER" id="PTHR32305">
    <property type="match status" value="1"/>
</dbReference>
<name>A0ABX8HL12_9PSED</name>
<dbReference type="RefSeq" id="WP_216703404.1">
    <property type="nucleotide sequence ID" value="NZ_CP076668.1"/>
</dbReference>
<feature type="region of interest" description="Disordered" evidence="2">
    <location>
        <begin position="1517"/>
        <end position="1537"/>
    </location>
</feature>
<feature type="domain" description="Teneurin-like YD-shell" evidence="4">
    <location>
        <begin position="1043"/>
        <end position="1346"/>
    </location>
</feature>
<dbReference type="PANTHER" id="PTHR32305:SF15">
    <property type="entry name" value="PROTEIN RHSA-RELATED"/>
    <property type="match status" value="1"/>
</dbReference>
<dbReference type="InterPro" id="IPR031325">
    <property type="entry name" value="RHS_repeat"/>
</dbReference>
<evidence type="ECO:0000256" key="3">
    <source>
        <dbReference type="SAM" id="Phobius"/>
    </source>
</evidence>
<proteinExistence type="predicted"/>
<dbReference type="InterPro" id="IPR006530">
    <property type="entry name" value="YD"/>
</dbReference>
<sequence length="1642" mass="181271">MATPTVHSNAFNFLSAVQAGVDPRTGQYTCAITLPELKANHLCGPVVPLTLGFSPMSPADIGFGKGWSLRLSNYDTVSRILSLSTGETFRIEEAGGQLTVPERKIDSFHFSLVDGRYRVVHKSGLVETLTLHGDDTLAWVTDIHSAEGHHLNLIYGTYAGESVLQSVSDDYGTLLQITRSSAQINLELHPGQGSGGAPLASFTLWLDNGEVTRVILPTDNQAGWRFVYEPINDYLCLKELRTPLGGHELITYDAQGHEFPQNLYPSLPRVSRHEQRPGFGQPPVEVHYQYSNTNFLGFNAIGLIWDDDGLDNLYQADPRYTYTSTEMLWVEGKALRSTVRTFNNFHLLTEETVTQNDNVLTTRTTYHSLPGVPFAQQPAQCQLPDTVLKIWYHPSASSQTHEETTRTTFDVFGNLLTQENPDGTLETRRYYPATGGDGCPADPQGFVRNLQDSTVTPVPGAPGEAPVLRTAYRYALQTGVGGTTPDWLAVTDERLLQVKGIDEIELQHTAFTYIDQPADRYLHGRKLQETQTLNGLSTITDYTYQRTRNARAGETVQHTEISLSTNFDTVRKTYTLQHSLLNSQPLLNRDDNDVEVAYRYDPLGRVIEETAAPGTAYEATRRYAYVLSAVDGQQAEQEATNVKGIKTRTLLDGMNRVVKELRQGADENHPTEYVQTYSARYDTRGLLVEDTESDWWMVDVEDEPEPQLRELPLTSTYEYDDWGEQRSVKGPDDVWQFAETDPIRQTTISWVQSNDTAPLINNQIETRSNRFGKPEWARTLDAGGNLVGQIDYVYDGLGRCIQKVNALGQSTGFTYDAWSRLVGTTLPDQTFVEKGYAPHSSNSLPTSLHAKADKAPESILLGEQHFDGLDRATQLKTGPRITTFTYKGGQMQVDESMTAGNHSMKYHYSLGLTEQPIRIIAEDEQTDFTYDFKTAELLSSQNSLSRTEFDYNLNGQLTAERRVEEGVTWETRHTASFGGRALSRQEPGGLTTLYDYDDQGRIRSVKQGQLQAEFTWSSLGRVQNILTTDSGSGTTLQTGLQYNDQGQETERTLELSGHDTRIITQTWRKDGKLISRHLKTQDRSLLDETFDYDERGRLVLHDCSGATLPQDAYGHGISEQHFEFDALDNIIALHSVFDDGSTDEAAFGFADDDPTQLVGITHTHPAYPASITLDYDANGNLLHDENAQQLTYDTQSRLLSVTATDGSTAVQYRYDAHNQLVGVTPSGRSETLRFYKDQRLSSILQDNIITSYLYGGDQPLGQQTQGDDSPPLLLMTDAKQSVIGESQKSDLRTAVYSAYGGRSSEEDLRNLLGFNGEVRDEVSGWYLLGRGYRAYNPTLMRFHSPDSLSPFGAGGLNPYVYCLGDPIGFVDPTGHMSRGLFLGLNIAGLVLGIIGTVATGGLVAPMLTLQFGLSAVAQTAGVAAVITGSIGIYTPDLQAKKVLGWVSTALGIVSLLAGLATVATGTSKWLNHTTSGISNVDDANNIIPRHAAEAIIPTTYRQPRMIFQGNRYIPDSNTASSITRTGTFTENTSTQTDLILIPRTELANTVRPPTLSNAPPPPPEPGISLPEVTPPTPSISKAPSSTPLPAKTSRSPLPDPEQRPAEFIEWINRTKGDASLSGKTYKPGNVRALLKNVRRLSI</sequence>
<dbReference type="NCBIfam" id="TIGR03696">
    <property type="entry name" value="Rhs_assc_core"/>
    <property type="match status" value="1"/>
</dbReference>
<keyword evidence="3" id="KW-0472">Membrane</keyword>